<organism evidence="1 2">
    <name type="scientific">Trifolium pratense</name>
    <name type="common">Red clover</name>
    <dbReference type="NCBI Taxonomy" id="57577"/>
    <lineage>
        <taxon>Eukaryota</taxon>
        <taxon>Viridiplantae</taxon>
        <taxon>Streptophyta</taxon>
        <taxon>Embryophyta</taxon>
        <taxon>Tracheophyta</taxon>
        <taxon>Spermatophyta</taxon>
        <taxon>Magnoliopsida</taxon>
        <taxon>eudicotyledons</taxon>
        <taxon>Gunneridae</taxon>
        <taxon>Pentapetalae</taxon>
        <taxon>rosids</taxon>
        <taxon>fabids</taxon>
        <taxon>Fabales</taxon>
        <taxon>Fabaceae</taxon>
        <taxon>Papilionoideae</taxon>
        <taxon>50 kb inversion clade</taxon>
        <taxon>NPAAA clade</taxon>
        <taxon>Hologalegina</taxon>
        <taxon>IRL clade</taxon>
        <taxon>Trifolieae</taxon>
        <taxon>Trifolium</taxon>
    </lineage>
</organism>
<reference evidence="1" key="1">
    <citation type="submission" date="2023-10" db="EMBL/GenBank/DDBJ databases">
        <authorList>
            <person name="Rodriguez Cubillos JULIANA M."/>
            <person name="De Vega J."/>
        </authorList>
    </citation>
    <scope>NUCLEOTIDE SEQUENCE</scope>
</reference>
<evidence type="ECO:0000313" key="2">
    <source>
        <dbReference type="Proteomes" id="UP001177021"/>
    </source>
</evidence>
<protein>
    <submittedName>
        <fullName evidence="1">Uncharacterized protein</fullName>
    </submittedName>
</protein>
<comment type="caution">
    <text evidence="1">The sequence shown here is derived from an EMBL/GenBank/DDBJ whole genome shotgun (WGS) entry which is preliminary data.</text>
</comment>
<dbReference type="Proteomes" id="UP001177021">
    <property type="component" value="Unassembled WGS sequence"/>
</dbReference>
<proteinExistence type="predicted"/>
<gene>
    <name evidence="1" type="ORF">MILVUS5_LOCUS28858</name>
</gene>
<evidence type="ECO:0000313" key="1">
    <source>
        <dbReference type="EMBL" id="CAJ2663420.1"/>
    </source>
</evidence>
<keyword evidence="2" id="KW-1185">Reference proteome</keyword>
<sequence>MNLGQVHMNGGDGETSYANNSFLQEKVISLTKSIREEAITSLFSETLPRSIAIADLGCSCGPNTLSVLSEIIIFVEKFCQELNCSSTEYKIFFNDLSGNDFNSVFKSLDNFKVKLLDEIIKTEMGPCYFFGVPGSFYGRIFPGRSLDFVHSSYSLHWLSKVPEGLDNKGHIYISNTSPSNVVKAYYKQFQKDLSIFLKCRAEELVEGGRMVLTIMGRRNNDPCDTEYLCDDWEVLATALNDMVLQGFIKEDQVNNFNIPHYYPSPYEVELEVLNEGSFVINRIELFETDLSASSDKSDFDSESKMSRLFLCDKIGYNFARCMRAFVEPLLVSHFGEAIIEDIFNRYLEILIDQKPKERKNYVNVTISLTRKG</sequence>
<name>A0ACB0L227_TRIPR</name>
<accession>A0ACB0L227</accession>
<dbReference type="EMBL" id="CASHSV030000409">
    <property type="protein sequence ID" value="CAJ2663420.1"/>
    <property type="molecule type" value="Genomic_DNA"/>
</dbReference>